<evidence type="ECO:0000313" key="3">
    <source>
        <dbReference type="Proteomes" id="UP001301958"/>
    </source>
</evidence>
<dbReference type="Proteomes" id="UP001301958">
    <property type="component" value="Unassembled WGS sequence"/>
</dbReference>
<evidence type="ECO:0000259" key="1">
    <source>
        <dbReference type="Pfam" id="PF24476"/>
    </source>
</evidence>
<organism evidence="2 3">
    <name type="scientific">Podospora fimiseda</name>
    <dbReference type="NCBI Taxonomy" id="252190"/>
    <lineage>
        <taxon>Eukaryota</taxon>
        <taxon>Fungi</taxon>
        <taxon>Dikarya</taxon>
        <taxon>Ascomycota</taxon>
        <taxon>Pezizomycotina</taxon>
        <taxon>Sordariomycetes</taxon>
        <taxon>Sordariomycetidae</taxon>
        <taxon>Sordariales</taxon>
        <taxon>Podosporaceae</taxon>
        <taxon>Podospora</taxon>
    </lineage>
</organism>
<dbReference type="AlphaFoldDB" id="A0AAN6YRM8"/>
<sequence>MIKNPFGQSWKQQEVHHRIREKLWRNPKVFENTVRDIEVAVAELQSSLQIGSDGKVAWLESAALTREWKIFLFILRKEDYRHLIARISDDVSKLQSIMDLNVELQPERRRRSQGRMLRLVRDLSGSIYNAIRMALACACSAPHHVGLGLKLLSQPQSAIPEDDEEDIVKSFRFHLVASYHNSSTDSDGSDPRPIFARRWCEMFVRSADECLTAPTCNLPISAKPARGVRFLSSFSSSGVSSSLPSSPQLPQPTPAMQSVSATTIMLSSIYTLIAPILPLNEGVRAITDMCQLIHCLGKQKSGVSCGFIIDDSCSRCRKYDIYPHGGLGNVGDWLLTSLRDVLDTNDTACPQLSYKEKVGLAYIISSSMLQLHKTPWLASSPTQDTIFLAQQAGIPIYDKAFVRKEMPDGSGATSISPYSTTCTKETLFSLGILLLELILCQVIGHVTVSSQPRDRLRVSELLDKAHTIGGPNYTSAVQRCLECEVHYGGVSLGEESYQKEISTIIGWLEDDLKAMQ</sequence>
<gene>
    <name evidence="2" type="ORF">QBC38DRAFT_548908</name>
</gene>
<reference evidence="2" key="2">
    <citation type="submission" date="2023-05" db="EMBL/GenBank/DDBJ databases">
        <authorList>
            <consortium name="Lawrence Berkeley National Laboratory"/>
            <person name="Steindorff A."/>
            <person name="Hensen N."/>
            <person name="Bonometti L."/>
            <person name="Westerberg I."/>
            <person name="Brannstrom I.O."/>
            <person name="Guillou S."/>
            <person name="Cros-Aarteil S."/>
            <person name="Calhoun S."/>
            <person name="Haridas S."/>
            <person name="Kuo A."/>
            <person name="Mondo S."/>
            <person name="Pangilinan J."/>
            <person name="Riley R."/>
            <person name="Labutti K."/>
            <person name="Andreopoulos B."/>
            <person name="Lipzen A."/>
            <person name="Chen C."/>
            <person name="Yanf M."/>
            <person name="Daum C."/>
            <person name="Ng V."/>
            <person name="Clum A."/>
            <person name="Ohm R."/>
            <person name="Martin F."/>
            <person name="Silar P."/>
            <person name="Natvig D."/>
            <person name="Lalanne C."/>
            <person name="Gautier V."/>
            <person name="Ament-Velasquez S.L."/>
            <person name="Kruys A."/>
            <person name="Hutchinson M.I."/>
            <person name="Powell A.J."/>
            <person name="Barry K."/>
            <person name="Miller A.N."/>
            <person name="Grigoriev I.V."/>
            <person name="Debuchy R."/>
            <person name="Gladieux P."/>
            <person name="Thoren M.H."/>
            <person name="Johannesson H."/>
        </authorList>
    </citation>
    <scope>NUCLEOTIDE SEQUENCE</scope>
    <source>
        <strain evidence="2">CBS 990.96</strain>
    </source>
</reference>
<dbReference type="EMBL" id="MU865451">
    <property type="protein sequence ID" value="KAK4222841.1"/>
    <property type="molecule type" value="Genomic_DNA"/>
</dbReference>
<protein>
    <recommendedName>
        <fullName evidence="1">DUF7580 domain-containing protein</fullName>
    </recommendedName>
</protein>
<accession>A0AAN6YRM8</accession>
<dbReference type="InterPro" id="IPR056002">
    <property type="entry name" value="DUF7580"/>
</dbReference>
<proteinExistence type="predicted"/>
<reference evidence="2" key="1">
    <citation type="journal article" date="2023" name="Mol. Phylogenet. Evol.">
        <title>Genome-scale phylogeny and comparative genomics of the fungal order Sordariales.</title>
        <authorList>
            <person name="Hensen N."/>
            <person name="Bonometti L."/>
            <person name="Westerberg I."/>
            <person name="Brannstrom I.O."/>
            <person name="Guillou S."/>
            <person name="Cros-Aarteil S."/>
            <person name="Calhoun S."/>
            <person name="Haridas S."/>
            <person name="Kuo A."/>
            <person name="Mondo S."/>
            <person name="Pangilinan J."/>
            <person name="Riley R."/>
            <person name="LaButti K."/>
            <person name="Andreopoulos B."/>
            <person name="Lipzen A."/>
            <person name="Chen C."/>
            <person name="Yan M."/>
            <person name="Daum C."/>
            <person name="Ng V."/>
            <person name="Clum A."/>
            <person name="Steindorff A."/>
            <person name="Ohm R.A."/>
            <person name="Martin F."/>
            <person name="Silar P."/>
            <person name="Natvig D.O."/>
            <person name="Lalanne C."/>
            <person name="Gautier V."/>
            <person name="Ament-Velasquez S.L."/>
            <person name="Kruys A."/>
            <person name="Hutchinson M.I."/>
            <person name="Powell A.J."/>
            <person name="Barry K."/>
            <person name="Miller A.N."/>
            <person name="Grigoriev I.V."/>
            <person name="Debuchy R."/>
            <person name="Gladieux P."/>
            <person name="Hiltunen Thoren M."/>
            <person name="Johannesson H."/>
        </authorList>
    </citation>
    <scope>NUCLEOTIDE SEQUENCE</scope>
    <source>
        <strain evidence="2">CBS 990.96</strain>
    </source>
</reference>
<dbReference type="PANTHER" id="PTHR35186">
    <property type="entry name" value="ANK_REP_REGION DOMAIN-CONTAINING PROTEIN"/>
    <property type="match status" value="1"/>
</dbReference>
<feature type="domain" description="DUF7580" evidence="1">
    <location>
        <begin position="336"/>
        <end position="500"/>
    </location>
</feature>
<name>A0AAN6YRM8_9PEZI</name>
<dbReference type="PANTHER" id="PTHR35186:SF4">
    <property type="entry name" value="PRION-INHIBITION AND PROPAGATION HELO DOMAIN-CONTAINING PROTEIN"/>
    <property type="match status" value="1"/>
</dbReference>
<evidence type="ECO:0000313" key="2">
    <source>
        <dbReference type="EMBL" id="KAK4222841.1"/>
    </source>
</evidence>
<dbReference type="Pfam" id="PF24476">
    <property type="entry name" value="DUF7580"/>
    <property type="match status" value="1"/>
</dbReference>
<keyword evidence="3" id="KW-1185">Reference proteome</keyword>
<comment type="caution">
    <text evidence="2">The sequence shown here is derived from an EMBL/GenBank/DDBJ whole genome shotgun (WGS) entry which is preliminary data.</text>
</comment>